<dbReference type="AlphaFoldDB" id="A0A6G1K1I1"/>
<protein>
    <submittedName>
        <fullName evidence="3">Uncharacterized protein</fullName>
    </submittedName>
</protein>
<dbReference type="Proteomes" id="UP000799428">
    <property type="component" value="Unassembled WGS sequence"/>
</dbReference>
<dbReference type="InterPro" id="IPR054416">
    <property type="entry name" value="GST_UstS-like_C"/>
</dbReference>
<dbReference type="Gene3D" id="1.20.1050.10">
    <property type="match status" value="1"/>
</dbReference>
<evidence type="ECO:0000259" key="1">
    <source>
        <dbReference type="Pfam" id="PF13409"/>
    </source>
</evidence>
<reference evidence="3" key="1">
    <citation type="journal article" date="2020" name="Stud. Mycol.">
        <title>101 Dothideomycetes genomes: a test case for predicting lifestyles and emergence of pathogens.</title>
        <authorList>
            <person name="Haridas S."/>
            <person name="Albert R."/>
            <person name="Binder M."/>
            <person name="Bloem J."/>
            <person name="Labutti K."/>
            <person name="Salamov A."/>
            <person name="Andreopoulos B."/>
            <person name="Baker S."/>
            <person name="Barry K."/>
            <person name="Bills G."/>
            <person name="Bluhm B."/>
            <person name="Cannon C."/>
            <person name="Castanera R."/>
            <person name="Culley D."/>
            <person name="Daum C."/>
            <person name="Ezra D."/>
            <person name="Gonzalez J."/>
            <person name="Henrissat B."/>
            <person name="Kuo A."/>
            <person name="Liang C."/>
            <person name="Lipzen A."/>
            <person name="Lutzoni F."/>
            <person name="Magnuson J."/>
            <person name="Mondo S."/>
            <person name="Nolan M."/>
            <person name="Ohm R."/>
            <person name="Pangilinan J."/>
            <person name="Park H.-J."/>
            <person name="Ramirez L."/>
            <person name="Alfaro M."/>
            <person name="Sun H."/>
            <person name="Tritt A."/>
            <person name="Yoshinaga Y."/>
            <person name="Zwiers L.-H."/>
            <person name="Turgeon B."/>
            <person name="Goodwin S."/>
            <person name="Spatafora J."/>
            <person name="Crous P."/>
            <person name="Grigoriev I."/>
        </authorList>
    </citation>
    <scope>NUCLEOTIDE SEQUENCE</scope>
    <source>
        <strain evidence="3">CBS 279.74</strain>
    </source>
</reference>
<dbReference type="Gene3D" id="3.40.30.10">
    <property type="entry name" value="Glutaredoxin"/>
    <property type="match status" value="1"/>
</dbReference>
<feature type="domain" description="Glutathione S-transferase UstS-like C-terminal" evidence="2">
    <location>
        <begin position="117"/>
        <end position="215"/>
    </location>
</feature>
<proteinExistence type="predicted"/>
<dbReference type="SUPFAM" id="SSF47616">
    <property type="entry name" value="GST C-terminal domain-like"/>
    <property type="match status" value="1"/>
</dbReference>
<gene>
    <name evidence="3" type="ORF">K504DRAFT_384821</name>
</gene>
<keyword evidence="4" id="KW-1185">Reference proteome</keyword>
<dbReference type="InterPro" id="IPR004045">
    <property type="entry name" value="Glutathione_S-Trfase_N"/>
</dbReference>
<accession>A0A6G1K1I1</accession>
<feature type="domain" description="GST N-terminal" evidence="1">
    <location>
        <begin position="18"/>
        <end position="94"/>
    </location>
</feature>
<dbReference type="Pfam" id="PF13409">
    <property type="entry name" value="GST_N_2"/>
    <property type="match status" value="1"/>
</dbReference>
<dbReference type="Pfam" id="PF22041">
    <property type="entry name" value="GST_C_7"/>
    <property type="match status" value="1"/>
</dbReference>
<dbReference type="OrthoDB" id="4951845at2759"/>
<dbReference type="InterPro" id="IPR036282">
    <property type="entry name" value="Glutathione-S-Trfase_C_sf"/>
</dbReference>
<evidence type="ECO:0000313" key="3">
    <source>
        <dbReference type="EMBL" id="KAF2706658.1"/>
    </source>
</evidence>
<evidence type="ECO:0000259" key="2">
    <source>
        <dbReference type="Pfam" id="PF22041"/>
    </source>
</evidence>
<dbReference type="CDD" id="cd00299">
    <property type="entry name" value="GST_C_family"/>
    <property type="match status" value="1"/>
</dbReference>
<evidence type="ECO:0000313" key="4">
    <source>
        <dbReference type="Proteomes" id="UP000799428"/>
    </source>
</evidence>
<dbReference type="InterPro" id="IPR036249">
    <property type="entry name" value="Thioredoxin-like_sf"/>
</dbReference>
<sequence length="243" mass="28282">MPQVILYDLPSKPPCKSWSLNPWKSRMVLNIKRIDYKTEWIEYPDLAPTLKSFGLPPNNPNDPDYFTDYSSPAIRYEDGTYMMDSWPIVHELEKRYPTPSMHLDDPVVTWVKENIRNITIPLMPQLLPKVPRVLLNKISADYYDSTREVRFGMPLAQLEKEKGGEQNWEELKGPTKTFGDVLKKNGGPFFLGETVVSYADVIFVSFLQCIRRVSEDMFQRYLSLDPAFGKVYEASKEWLKKDD</sequence>
<name>A0A6G1K1I1_9PLEO</name>
<dbReference type="EMBL" id="MU005775">
    <property type="protein sequence ID" value="KAF2706658.1"/>
    <property type="molecule type" value="Genomic_DNA"/>
</dbReference>
<organism evidence="3 4">
    <name type="scientific">Pleomassaria siparia CBS 279.74</name>
    <dbReference type="NCBI Taxonomy" id="1314801"/>
    <lineage>
        <taxon>Eukaryota</taxon>
        <taxon>Fungi</taxon>
        <taxon>Dikarya</taxon>
        <taxon>Ascomycota</taxon>
        <taxon>Pezizomycotina</taxon>
        <taxon>Dothideomycetes</taxon>
        <taxon>Pleosporomycetidae</taxon>
        <taxon>Pleosporales</taxon>
        <taxon>Pleomassariaceae</taxon>
        <taxon>Pleomassaria</taxon>
    </lineage>
</organism>
<dbReference type="SUPFAM" id="SSF52833">
    <property type="entry name" value="Thioredoxin-like"/>
    <property type="match status" value="1"/>
</dbReference>